<evidence type="ECO:0000313" key="12">
    <source>
        <dbReference type="Proteomes" id="UP000297866"/>
    </source>
</evidence>
<evidence type="ECO:0000256" key="4">
    <source>
        <dbReference type="ARBA" id="ARBA00022679"/>
    </source>
</evidence>
<evidence type="ECO:0000256" key="1">
    <source>
        <dbReference type="ARBA" id="ARBA00004236"/>
    </source>
</evidence>
<protein>
    <recommendedName>
        <fullName evidence="9">4,4'-diaponeurosporenoate glycosyltransferase</fullName>
    </recommendedName>
</protein>
<comment type="subcellular location">
    <subcellularLocation>
        <location evidence="1">Cell membrane</location>
    </subcellularLocation>
</comment>
<keyword evidence="12" id="KW-1185">Reference proteome</keyword>
<comment type="function">
    <text evidence="6">Catalyzes the glycosylation of 4,4'-diaponeurosporenoate, i.e. the esterification of glucose at the C1'' position with the carboxyl group of 4,4'-diaponeurosporenic acid, to form glycosyl-4,4'-diaponeurosporenoate. This is a step in the biosynthesis of staphyloxanthin, an orange pigment present in most staphylococci strains.</text>
</comment>
<accession>A0A4R8UGA0</accession>
<evidence type="ECO:0000256" key="9">
    <source>
        <dbReference type="ARBA" id="ARBA00040345"/>
    </source>
</evidence>
<dbReference type="PANTHER" id="PTHR43646:SF2">
    <property type="entry name" value="GLYCOSYLTRANSFERASE 2-LIKE DOMAIN-CONTAINING PROTEIN"/>
    <property type="match status" value="1"/>
</dbReference>
<dbReference type="Gene3D" id="3.90.550.10">
    <property type="entry name" value="Spore Coat Polysaccharide Biosynthesis Protein SpsA, Chain A"/>
    <property type="match status" value="1"/>
</dbReference>
<comment type="similarity">
    <text evidence="8">Belongs to the glycosyltransferase 2 family. CrtQ subfamily.</text>
</comment>
<evidence type="ECO:0000256" key="5">
    <source>
        <dbReference type="ARBA" id="ARBA00023136"/>
    </source>
</evidence>
<dbReference type="InterPro" id="IPR001173">
    <property type="entry name" value="Glyco_trans_2-like"/>
</dbReference>
<dbReference type="RefSeq" id="WP_134489818.1">
    <property type="nucleotide sequence ID" value="NZ_SOEZ01000039.1"/>
</dbReference>
<evidence type="ECO:0000256" key="6">
    <source>
        <dbReference type="ARBA" id="ARBA00037281"/>
    </source>
</evidence>
<gene>
    <name evidence="11" type="ORF">E3O23_07845</name>
</gene>
<comment type="caution">
    <text evidence="11">The sequence shown here is derived from an EMBL/GenBank/DDBJ whole genome shotgun (WGS) entry which is preliminary data.</text>
</comment>
<dbReference type="Proteomes" id="UP000297866">
    <property type="component" value="Unassembled WGS sequence"/>
</dbReference>
<dbReference type="EMBL" id="SOEZ01000039">
    <property type="protein sequence ID" value="TFB51736.1"/>
    <property type="molecule type" value="Genomic_DNA"/>
</dbReference>
<evidence type="ECO:0000256" key="2">
    <source>
        <dbReference type="ARBA" id="ARBA00022475"/>
    </source>
</evidence>
<name>A0A4R8UGA0_9MICO</name>
<keyword evidence="2" id="KW-1003">Cell membrane</keyword>
<keyword evidence="3" id="KW-0328">Glycosyltransferase</keyword>
<proteinExistence type="inferred from homology"/>
<dbReference type="PANTHER" id="PTHR43646">
    <property type="entry name" value="GLYCOSYLTRANSFERASE"/>
    <property type="match status" value="1"/>
</dbReference>
<evidence type="ECO:0000256" key="8">
    <source>
        <dbReference type="ARBA" id="ARBA00038120"/>
    </source>
</evidence>
<evidence type="ECO:0000259" key="10">
    <source>
        <dbReference type="Pfam" id="PF00535"/>
    </source>
</evidence>
<keyword evidence="4 11" id="KW-0808">Transferase</keyword>
<reference evidence="11 12" key="1">
    <citation type="submission" date="2019-03" db="EMBL/GenBank/DDBJ databases">
        <title>Genomics of glacier-inhabiting Cryobacterium strains.</title>
        <authorList>
            <person name="Liu Q."/>
            <person name="Xin Y.-H."/>
        </authorList>
    </citation>
    <scope>NUCLEOTIDE SEQUENCE [LARGE SCALE GENOMIC DNA]</scope>
    <source>
        <strain evidence="11 12">Sr47</strain>
    </source>
</reference>
<evidence type="ECO:0000256" key="3">
    <source>
        <dbReference type="ARBA" id="ARBA00022676"/>
    </source>
</evidence>
<dbReference type="OrthoDB" id="9771846at2"/>
<sequence length="284" mass="30580">MPHAQPSATIVIPAHNEVSGLGRLLPLLLGSAAPGEFRVIVVCNGCSDGSAAEARRHGSDVEVVELAQPSKAAALAAGGALVRAYPVAFVDADVALDTESVRGLVALLGRPGLLAAAPTRRLERGRVSRPAGWYYDIWERLPGVRAGLFGRGVIVLSEAGFRRVSALPQFVSDDLAFSESFQPGERGISEDSVVSVWPARTWRSLVLRRVRVVQGNRELHEAGRVSESASTSVGDLLGIVRAEPRMATRLPVFLVTTILSRLLERRMRGSRTSTWMRDETSRAT</sequence>
<dbReference type="InterPro" id="IPR029044">
    <property type="entry name" value="Nucleotide-diphossugar_trans"/>
</dbReference>
<dbReference type="GO" id="GO:0016757">
    <property type="term" value="F:glycosyltransferase activity"/>
    <property type="evidence" value="ECO:0007669"/>
    <property type="project" value="UniProtKB-KW"/>
</dbReference>
<evidence type="ECO:0000313" key="11">
    <source>
        <dbReference type="EMBL" id="TFB51736.1"/>
    </source>
</evidence>
<dbReference type="AlphaFoldDB" id="A0A4R8UGA0"/>
<feature type="domain" description="Glycosyltransferase 2-like" evidence="10">
    <location>
        <begin position="9"/>
        <end position="123"/>
    </location>
</feature>
<organism evidence="11 12">
    <name type="scientific">Cryobacterium tagatosivorans</name>
    <dbReference type="NCBI Taxonomy" id="1259199"/>
    <lineage>
        <taxon>Bacteria</taxon>
        <taxon>Bacillati</taxon>
        <taxon>Actinomycetota</taxon>
        <taxon>Actinomycetes</taxon>
        <taxon>Micrococcales</taxon>
        <taxon>Microbacteriaceae</taxon>
        <taxon>Cryobacterium</taxon>
    </lineage>
</organism>
<keyword evidence="5" id="KW-0472">Membrane</keyword>
<comment type="pathway">
    <text evidence="7">Carotenoid biosynthesis; staphyloxanthin biosynthesis; staphyloxanthin from farnesyl diphosphate: step 4/5.</text>
</comment>
<evidence type="ECO:0000256" key="7">
    <source>
        <dbReference type="ARBA" id="ARBA00037904"/>
    </source>
</evidence>
<dbReference type="Pfam" id="PF00535">
    <property type="entry name" value="Glycos_transf_2"/>
    <property type="match status" value="1"/>
</dbReference>
<dbReference type="GO" id="GO:0005886">
    <property type="term" value="C:plasma membrane"/>
    <property type="evidence" value="ECO:0007669"/>
    <property type="project" value="UniProtKB-SubCell"/>
</dbReference>
<dbReference type="SUPFAM" id="SSF53448">
    <property type="entry name" value="Nucleotide-diphospho-sugar transferases"/>
    <property type="match status" value="1"/>
</dbReference>